<feature type="transmembrane region" description="Helical" evidence="1">
    <location>
        <begin position="507"/>
        <end position="531"/>
    </location>
</feature>
<keyword evidence="4" id="KW-1185">Reference proteome</keyword>
<keyword evidence="1" id="KW-0812">Transmembrane</keyword>
<evidence type="ECO:0000256" key="1">
    <source>
        <dbReference type="SAM" id="Phobius"/>
    </source>
</evidence>
<dbReference type="OrthoDB" id="77710at2759"/>
<evidence type="ECO:0000313" key="2">
    <source>
        <dbReference type="EMBL" id="KAF0684441.1"/>
    </source>
</evidence>
<sequence length="1687" mass="187016">MRLLVYTHSLEMLLSDAVVQKRYGRPTSAIDTSPSYPRQLLLGPAIPLKAVVSAIRNIEIAESVSIFTQYCWVDFNRTFELAHTAMRQHRCNSQYRHNAAMYLEPLFRNVVDAHAINASAFASMFEASIFNALKATPIGVEWLGYIYALQMPSVADEVAYWQAQGIIHYIAQLQNLYQHAIHDSITITNAFGMQQNIQIQQLLHVGRGLTQWTTALAHIGFWNDLTACDQIGCSLVRSAPNSMDAFGIDYDVGIVRGPVFTPVTELVVANIGPFGSIDIFLVPIPVELATYYASFQVALFALLQTASQSSRYDQLSEPLVDPVPAPWIGYNYLGGNPMCISNTPRPYIQPMFGYYDACQTQPRDAIQLRRNSLLFALGVSGSGVLPCSICLTTSDACTLAVQTALQLAMPPIATTTAILPLVAALNISIIQFALQNTTNTLLSQAVVGPPSDPYSLFGWITIYEWLQGQREVYSFQGDAATIALMTQLHPSQPHQANQLELPRQACLYVWFISVYATLALNFVALVLWFYGLRSHLGHCNLFYFNRVTGSVWLGRPMLFLRGMTALLLLSTSPVDFITQPNGLTSFRFTPRPFYMAMLVAGEATWIVYVLNDLLLPVSNQHAKRLALFSTIFIWLVFFIVEMAAPVEASLTLHRLCTIQQLSYGIDCTSGGVQIGSSTRLCVLSCVIGGVVCLVYSFGRLLATRCRMTSQTTPAHLILPAAAVHYFTNASSESNQWHLDTMSCVMAGMLPLQNRLFDIKLWLYFVSIRSDAGKYIFKDATFKSSAGIKSFHSMTMTAITNSDGKKYNKIRLRAIFGFAYVVLTVVSSYSYLVLTKSAFSNDFLWASFNASGALTYLSNWYNLNLQVLTHQTGLQLTTPNYGDWSNLYNASVTTFSIAPLYASRVQNEANSIGSVIQGLRQMDGCQLPWIFTPYCFADFTRQWEMAVTPARQRRCSGEVQNGAVYIEAILRNVQWPQFMSCWGTSLETGLFSHLRTSIQGQSWLQAVQSQSTSVRDEVLFWQQHNIIAYITQWQNYKTLGVVETYAIQNSVGISYPLTIKSSNGSFQLAVETTFKMYWSFASDLWAVTSNASGVGGASLIRQSSHFAYSNTSLENVYLQNSSTIIDAGFVSLRSILGPFGSIDMKRVAPIQSLLQAYTTARELLKSIVTSNVTAQKDLRLANIRSFSPYPNAWRHLAPVAGNILCPLPPTVGFSSYNLFSLFTYEGSCAHGASDKLMTTPLGSHTARLLLAPSNLTAQSICQREVQQPLQCARTLNATAAFIQTYISASQRSTIATLAQQVKANLQSSIDIHISQYMLENQSVVLGHASLMDPMDLQYEYFGWLYLFDWISGVREVVTFQGDVGSLTLLTGFTPMLIGTVNGMEIPVNASFYIRSFIQYVTFVLFCVACFVGCIILSSRGYVEGSNMFIFNRVAGLVWVGRPLILLRGLAGLAPLSPPRLLLSLPGDAYVFDEAPQYWLTTIVSAGELTWLVYIINDTLSVFTEHFTPGYATKSSILVWAASAAWTFSVPSTHVATIVRTCEVPAVDFQIVCHSGTLQIGSYSRFGSLIALAGGVTCLCYLIEKLVYPMAKGTNDSKEEMDGKQPSFFLYSAANHAFAKANWVHDDIYYLDKASAVIAGIVAYETHDRILMLDIKMWRTYAVELAGRRRTQSDLGMHPSTLHAIPILE</sequence>
<protein>
    <submittedName>
        <fullName evidence="3">Aste57867_23582 protein</fullName>
    </submittedName>
</protein>
<reference evidence="2" key="2">
    <citation type="submission" date="2019-06" db="EMBL/GenBank/DDBJ databases">
        <title>Genomics analysis of Aphanomyces spp. identifies a new class of oomycete effector associated with host adaptation.</title>
        <authorList>
            <person name="Gaulin E."/>
        </authorList>
    </citation>
    <scope>NUCLEOTIDE SEQUENCE</scope>
    <source>
        <strain evidence="2">CBS 578.67</strain>
    </source>
</reference>
<feature type="transmembrane region" description="Helical" evidence="1">
    <location>
        <begin position="677"/>
        <end position="697"/>
    </location>
</feature>
<feature type="transmembrane region" description="Helical" evidence="1">
    <location>
        <begin position="592"/>
        <end position="613"/>
    </location>
</feature>
<feature type="transmembrane region" description="Helical" evidence="1">
    <location>
        <begin position="1395"/>
        <end position="1416"/>
    </location>
</feature>
<feature type="transmembrane region" description="Helical" evidence="1">
    <location>
        <begin position="1428"/>
        <end position="1454"/>
    </location>
</feature>
<gene>
    <name evidence="3" type="primary">Aste57867_23582</name>
    <name evidence="2" type="ORF">As57867_023511</name>
    <name evidence="3" type="ORF">ASTE57867_23582</name>
</gene>
<organism evidence="3 4">
    <name type="scientific">Aphanomyces stellatus</name>
    <dbReference type="NCBI Taxonomy" id="120398"/>
    <lineage>
        <taxon>Eukaryota</taxon>
        <taxon>Sar</taxon>
        <taxon>Stramenopiles</taxon>
        <taxon>Oomycota</taxon>
        <taxon>Saprolegniomycetes</taxon>
        <taxon>Saprolegniales</taxon>
        <taxon>Verrucalvaceae</taxon>
        <taxon>Aphanomyces</taxon>
    </lineage>
</organism>
<feature type="transmembrane region" description="Helical" evidence="1">
    <location>
        <begin position="1474"/>
        <end position="1494"/>
    </location>
</feature>
<dbReference type="Proteomes" id="UP000332933">
    <property type="component" value="Unassembled WGS sequence"/>
</dbReference>
<evidence type="ECO:0000313" key="4">
    <source>
        <dbReference type="Proteomes" id="UP000332933"/>
    </source>
</evidence>
<proteinExistence type="predicted"/>
<feature type="transmembrane region" description="Helical" evidence="1">
    <location>
        <begin position="1564"/>
        <end position="1581"/>
    </location>
</feature>
<feature type="transmembrane region" description="Helical" evidence="1">
    <location>
        <begin position="1515"/>
        <end position="1537"/>
    </location>
</feature>
<evidence type="ECO:0000313" key="3">
    <source>
        <dbReference type="EMBL" id="VFU00227.1"/>
    </source>
</evidence>
<accession>A0A485LNA0</accession>
<keyword evidence="1" id="KW-0472">Membrane</keyword>
<feature type="transmembrane region" description="Helical" evidence="1">
    <location>
        <begin position="625"/>
        <end position="644"/>
    </location>
</feature>
<dbReference type="EMBL" id="VJMH01007285">
    <property type="protein sequence ID" value="KAF0684441.1"/>
    <property type="molecule type" value="Genomic_DNA"/>
</dbReference>
<feature type="transmembrane region" description="Helical" evidence="1">
    <location>
        <begin position="813"/>
        <end position="833"/>
    </location>
</feature>
<reference evidence="3 4" key="1">
    <citation type="submission" date="2019-03" db="EMBL/GenBank/DDBJ databases">
        <authorList>
            <person name="Gaulin E."/>
            <person name="Dumas B."/>
        </authorList>
    </citation>
    <scope>NUCLEOTIDE SEQUENCE [LARGE SCALE GENOMIC DNA]</scope>
    <source>
        <strain evidence="3">CBS 568.67</strain>
    </source>
</reference>
<name>A0A485LNA0_9STRA</name>
<dbReference type="EMBL" id="CAADRA010007311">
    <property type="protein sequence ID" value="VFU00227.1"/>
    <property type="molecule type" value="Genomic_DNA"/>
</dbReference>
<keyword evidence="1" id="KW-1133">Transmembrane helix</keyword>